<sequence length="148" mass="15399">MGAPLTDGAEVLLRQIHPDLVQDGTPASSAFRPKESDKNKLSVDRGAMTTAAAAFDLFTSNGYTSVAVYGISVAEFGACDIPCEEDPLPAEGDKTANPAHALASFEKFGGSKQKTLGQRIKRAAIARGILHSIDASADAGDDTGDQHP</sequence>
<gene>
    <name evidence="2" type="ORF">EBF16_15805</name>
</gene>
<evidence type="ECO:0000256" key="1">
    <source>
        <dbReference type="SAM" id="MobiDB-lite"/>
    </source>
</evidence>
<feature type="compositionally biased region" description="Basic and acidic residues" evidence="1">
    <location>
        <begin position="32"/>
        <end position="42"/>
    </location>
</feature>
<dbReference type="Proteomes" id="UP000280708">
    <property type="component" value="Chromosome"/>
</dbReference>
<dbReference type="EMBL" id="CP033230">
    <property type="protein sequence ID" value="AYO78220.1"/>
    <property type="molecule type" value="Genomic_DNA"/>
</dbReference>
<protein>
    <submittedName>
        <fullName evidence="2">Uncharacterized protein</fullName>
    </submittedName>
</protein>
<dbReference type="AlphaFoldDB" id="A0A3G2USI6"/>
<reference evidence="2 3" key="1">
    <citation type="submission" date="2018-10" db="EMBL/GenBank/DDBJ databases">
        <title>Characterization and genome analysis of a novel bacterium Sphingobium yanoikuyae SJTF8 capable of degrading PAHs.</title>
        <authorList>
            <person name="Yin C."/>
            <person name="Xiong W."/>
            <person name="Liang R."/>
        </authorList>
    </citation>
    <scope>NUCLEOTIDE SEQUENCE [LARGE SCALE GENOMIC DNA]</scope>
    <source>
        <strain evidence="2 3">SJTF8</strain>
    </source>
</reference>
<evidence type="ECO:0000313" key="3">
    <source>
        <dbReference type="Proteomes" id="UP000280708"/>
    </source>
</evidence>
<name>A0A3G2USI6_SPHYA</name>
<organism evidence="2 3">
    <name type="scientific">Sphingobium yanoikuyae</name>
    <name type="common">Sphingomonas yanoikuyae</name>
    <dbReference type="NCBI Taxonomy" id="13690"/>
    <lineage>
        <taxon>Bacteria</taxon>
        <taxon>Pseudomonadati</taxon>
        <taxon>Pseudomonadota</taxon>
        <taxon>Alphaproteobacteria</taxon>
        <taxon>Sphingomonadales</taxon>
        <taxon>Sphingomonadaceae</taxon>
        <taxon>Sphingobium</taxon>
    </lineage>
</organism>
<evidence type="ECO:0000313" key="2">
    <source>
        <dbReference type="EMBL" id="AYO78220.1"/>
    </source>
</evidence>
<proteinExistence type="predicted"/>
<feature type="region of interest" description="Disordered" evidence="1">
    <location>
        <begin position="23"/>
        <end position="42"/>
    </location>
</feature>
<accession>A0A3G2USI6</accession>